<sequence>MADFRIEGNPSGIRTRVGVMRAQADLYDSVASNLSRVSSEGWRSRAADRFRERFQFEPKKWADAAAGFRRAATALEEFAQALESAQSTAEACAKEYKRGQEATSSAKAAYDQGVKDLQAKKSAWEAANGPGTYTATVLPFSDPGQSIRAGAESTFAAAKKQLDAAAQQAAAGVRAGCEAAPKERSWVDSAVNAAGDFALGAGQSVMELASMVDQLNPASRVRDDLIKLGSGRFTPEELMAQKRMQAESAFSLASAVWNDPAGVAKQVGSAILDVDTWKDRPALAAGRLLPDAVATLATAGGGAAARGARGLARGGAAAAKAGEKTSLWSRAARNLTDVSKCGDPIDVATGEVFMSMVDVELPGVLPLVIGRTYSSGYGRGRFFGTTWASSLDEHVEVDVATGVAMFYRADKSSLAYPVGVQGQPVGSLGGDSWPLTWLTAEQAEGFGVPDAVFGVFDPSSGVHRIFVEEVGAPLLAGRLLGEASVAGLGRPAGDVDAGLSSYRLAAMVDVAGNRIEMSYDESGVPTVWRHSGGYVVEFSPDPSGTRVGQIAVGGGGGRPVVVARFTYDASGLLASEASGVAPGEGESEPRTRCGYDVAGRMTWWVDSNGERYDYTYDAAGRCVAGVGAGGTLSSVLVYAEDEPVTRVQDATGAWWIHEYDASGRVVAVTDPLGGVTRTQWDERGRRVRQIDASGGVSSWRYDDDGNVVEMVGPGGRSVSVDYLPGLGVPSRVVGADGGVSQYRYDERGLLVSVTDPAGGVVRIVRDERGALTSVTDQLGAVTTVECDAAGLPLVVTDPAGRVARVHRDVFGRVVSSQDAAGESASAFDAAGRLVWARDADGGVWRYSWDGEGNLLEQVDPTGGVTRHEYGRFDARTATVGPDGARTEFAYDGERRLVSVTDAGGGSWLYERDAAGRVVAVTDVNGARVELARDAVGRVISRRNAVGQVVVYRYDDHGDMVESSARDTALDDDAAAVVTSFSYDLAGRLLSCAVGGDLAGGGRVSVGFAWDVLGRVVAEGPSGQVVRSGFDAVGRLTRRVAPSGRELEYAYDAGGALSAVQAGAHRIVFEVDGAGRESARVVDAGAELVSRWSPAGQLLVHGVTGGGSTGGGGLVAGREYRYDGAGRVTGFTDAVRGVSEFELDPAGRVLGVVVDGQARERYAYDSTGALAGAYSAVASVEGASGAGVGGGSLRGGGFVKSGSLTRVAGGWHYDYDAAGRVVSRWRRGLSGGRVEWSYRWDAQDRLVSTAGPGGRVWRYSYDGLGRRVGRTRSVAGVVDESRAYAWTGSLLIEQAIRVCEREPALVGGGVNGGRGQGGAGGGVSVVTWGHDPFTGVPLTQCGAPVPRSGGSEGLDVDGAGGGSAGWSQERVDAEFFAIVADLAGAPTELVTPEGEVAWCRDGSLWGVPGRAGVGLCPLGSLGQVYDEDTGWVYNVHRYYDPVLGGFVSPDPIGVEGGVNPHAGAPNPLTWADPLGLTWCFRSALNSDAKQAGINAPYKLGNTAAKSGEAMADGAKVLKGPIADAVPRNLPEQLALGAARDGQGTVIMRNLVDTPRLVANYGEGEWVKMQYVLRGTDSNVTVHYFRNLISNLDVEFKFK</sequence>
<evidence type="ECO:0000256" key="1">
    <source>
        <dbReference type="ARBA" id="ARBA00022737"/>
    </source>
</evidence>
<dbReference type="InterPro" id="IPR006530">
    <property type="entry name" value="YD"/>
</dbReference>
<accession>K6UMJ6</accession>
<keyword evidence="1" id="KW-0677">Repeat</keyword>
<dbReference type="Proteomes" id="UP000008495">
    <property type="component" value="Unassembled WGS sequence"/>
</dbReference>
<dbReference type="InterPro" id="IPR022385">
    <property type="entry name" value="Rhs_assc_core"/>
</dbReference>
<comment type="caution">
    <text evidence="5">The sequence shown here is derived from an EMBL/GenBank/DDBJ whole genome shotgun (WGS) entry which is preliminary data.</text>
</comment>
<dbReference type="eggNOG" id="COG3064">
    <property type="taxonomic scope" value="Bacteria"/>
</dbReference>
<dbReference type="InterPro" id="IPR056823">
    <property type="entry name" value="TEN-like_YD-shell"/>
</dbReference>
<feature type="domain" description="Putative T7SS secretion signal" evidence="3">
    <location>
        <begin position="6"/>
        <end position="183"/>
    </location>
</feature>
<proteinExistence type="predicted"/>
<dbReference type="Gene3D" id="2.180.10.10">
    <property type="entry name" value="RHS repeat-associated core"/>
    <property type="match status" value="3"/>
</dbReference>
<dbReference type="Pfam" id="PF20148">
    <property type="entry name" value="DUF6531"/>
    <property type="match status" value="1"/>
</dbReference>
<feature type="domain" description="Teneurin-like YD-shell" evidence="4">
    <location>
        <begin position="819"/>
        <end position="990"/>
    </location>
</feature>
<dbReference type="InterPro" id="IPR045351">
    <property type="entry name" value="DUF6531"/>
</dbReference>
<dbReference type="eggNOG" id="COG3209">
    <property type="taxonomic scope" value="Bacteria"/>
</dbReference>
<dbReference type="OrthoDB" id="5150353at2"/>
<dbReference type="Pfam" id="PF05593">
    <property type="entry name" value="RHS_repeat"/>
    <property type="match status" value="5"/>
</dbReference>
<dbReference type="EMBL" id="BAGZ01000008">
    <property type="protein sequence ID" value="GAB78171.1"/>
    <property type="molecule type" value="Genomic_DNA"/>
</dbReference>
<protein>
    <recommendedName>
        <fullName evidence="7">Rhs family protein</fullName>
    </recommendedName>
</protein>
<organism evidence="5 6">
    <name type="scientific">Austwickia chelonae NBRC 105200</name>
    <dbReference type="NCBI Taxonomy" id="1184607"/>
    <lineage>
        <taxon>Bacteria</taxon>
        <taxon>Bacillati</taxon>
        <taxon>Actinomycetota</taxon>
        <taxon>Actinomycetes</taxon>
        <taxon>Micrococcales</taxon>
        <taxon>Dermatophilaceae</taxon>
        <taxon>Austwickia</taxon>
    </lineage>
</organism>
<name>K6UMJ6_9MICO</name>
<dbReference type="SUPFAM" id="SSF101908">
    <property type="entry name" value="Putative isomerase YbhE"/>
    <property type="match status" value="1"/>
</dbReference>
<evidence type="ECO:0000259" key="2">
    <source>
        <dbReference type="Pfam" id="PF20148"/>
    </source>
</evidence>
<dbReference type="Pfam" id="PF21725">
    <property type="entry name" value="T7SS_signal"/>
    <property type="match status" value="1"/>
</dbReference>
<dbReference type="InterPro" id="IPR050708">
    <property type="entry name" value="T6SS_VgrG/RHS"/>
</dbReference>
<gene>
    <name evidence="5" type="ORF">AUCHE_08_04160</name>
</gene>
<keyword evidence="6" id="KW-1185">Reference proteome</keyword>
<dbReference type="PANTHER" id="PTHR32305:SF15">
    <property type="entry name" value="PROTEIN RHSA-RELATED"/>
    <property type="match status" value="1"/>
</dbReference>
<dbReference type="InterPro" id="IPR049082">
    <property type="entry name" value="T7SS_signal"/>
</dbReference>
<dbReference type="NCBIfam" id="TIGR01643">
    <property type="entry name" value="YD_repeat_2x"/>
    <property type="match status" value="8"/>
</dbReference>
<dbReference type="RefSeq" id="WP_006502926.1">
    <property type="nucleotide sequence ID" value="NZ_BAGZ01000008.1"/>
</dbReference>
<evidence type="ECO:0000259" key="3">
    <source>
        <dbReference type="Pfam" id="PF21725"/>
    </source>
</evidence>
<evidence type="ECO:0000313" key="6">
    <source>
        <dbReference type="Proteomes" id="UP000008495"/>
    </source>
</evidence>
<dbReference type="Pfam" id="PF25023">
    <property type="entry name" value="TEN_YD-shell"/>
    <property type="match status" value="1"/>
</dbReference>
<dbReference type="PANTHER" id="PTHR32305">
    <property type="match status" value="1"/>
</dbReference>
<feature type="domain" description="DUF6531" evidence="2">
    <location>
        <begin position="342"/>
        <end position="416"/>
    </location>
</feature>
<evidence type="ECO:0000259" key="4">
    <source>
        <dbReference type="Pfam" id="PF25023"/>
    </source>
</evidence>
<dbReference type="InterPro" id="IPR031325">
    <property type="entry name" value="RHS_repeat"/>
</dbReference>
<dbReference type="NCBIfam" id="TIGR03696">
    <property type="entry name" value="Rhs_assc_core"/>
    <property type="match status" value="1"/>
</dbReference>
<dbReference type="STRING" id="100225.SAMN05421595_0692"/>
<evidence type="ECO:0000313" key="5">
    <source>
        <dbReference type="EMBL" id="GAB78171.1"/>
    </source>
</evidence>
<evidence type="ECO:0008006" key="7">
    <source>
        <dbReference type="Google" id="ProtNLM"/>
    </source>
</evidence>
<reference evidence="5 6" key="1">
    <citation type="submission" date="2012-08" db="EMBL/GenBank/DDBJ databases">
        <title>Whole genome shotgun sequence of Austwickia chelonae NBRC 105200.</title>
        <authorList>
            <person name="Yoshida I."/>
            <person name="Hosoyama A."/>
            <person name="Tsuchikane K."/>
            <person name="Katsumata H."/>
            <person name="Ando Y."/>
            <person name="Ohji S."/>
            <person name="Hamada M."/>
            <person name="Tamura T."/>
            <person name="Yamazoe A."/>
            <person name="Yamazaki S."/>
            <person name="Fujita N."/>
        </authorList>
    </citation>
    <scope>NUCLEOTIDE SEQUENCE [LARGE SCALE GENOMIC DNA]</scope>
    <source>
        <strain evidence="5 6">NBRC 105200</strain>
    </source>
</reference>